<dbReference type="InterPro" id="IPR019734">
    <property type="entry name" value="TPR_rpt"/>
</dbReference>
<feature type="region of interest" description="Disordered" evidence="2">
    <location>
        <begin position="348"/>
        <end position="373"/>
    </location>
</feature>
<dbReference type="Pfam" id="PF14559">
    <property type="entry name" value="TPR_19"/>
    <property type="match status" value="1"/>
</dbReference>
<dbReference type="EMBL" id="WISB01000033">
    <property type="protein sequence ID" value="MQW68619.1"/>
    <property type="molecule type" value="Genomic_DNA"/>
</dbReference>
<feature type="repeat" description="TPR" evidence="1">
    <location>
        <begin position="223"/>
        <end position="256"/>
    </location>
</feature>
<organism evidence="3">
    <name type="scientific">Sinorhizobium medicae</name>
    <dbReference type="NCBI Taxonomy" id="110321"/>
    <lineage>
        <taxon>Bacteria</taxon>
        <taxon>Pseudomonadati</taxon>
        <taxon>Pseudomonadota</taxon>
        <taxon>Alphaproteobacteria</taxon>
        <taxon>Hyphomicrobiales</taxon>
        <taxon>Rhizobiaceae</taxon>
        <taxon>Sinorhizobium/Ensifer group</taxon>
        <taxon>Sinorhizobium</taxon>
    </lineage>
</organism>
<dbReference type="InterPro" id="IPR011990">
    <property type="entry name" value="TPR-like_helical_dom_sf"/>
</dbReference>
<evidence type="ECO:0000256" key="1">
    <source>
        <dbReference type="PROSITE-ProRule" id="PRU00339"/>
    </source>
</evidence>
<comment type="caution">
    <text evidence="3">The sequence shown here is derived from an EMBL/GenBank/DDBJ whole genome shotgun (WGS) entry which is preliminary data.</text>
</comment>
<dbReference type="SUPFAM" id="SSF48452">
    <property type="entry name" value="TPR-like"/>
    <property type="match status" value="1"/>
</dbReference>
<reference evidence="3" key="1">
    <citation type="journal article" date="2013" name="Genome Biol.">
        <title>Comparative genomics of the core and accessory genomes of 48 Sinorhizobium strains comprising five genospecies.</title>
        <authorList>
            <person name="Sugawara M."/>
            <person name="Epstein B."/>
            <person name="Badgley B.D."/>
            <person name="Unno T."/>
            <person name="Xu L."/>
            <person name="Reese J."/>
            <person name="Gyaneshwar P."/>
            <person name="Denny R."/>
            <person name="Mudge J."/>
            <person name="Bharti A.K."/>
            <person name="Farmer A.D."/>
            <person name="May G.D."/>
            <person name="Woodward J.E."/>
            <person name="Medigue C."/>
            <person name="Vallenet D."/>
            <person name="Lajus A."/>
            <person name="Rouy Z."/>
            <person name="Martinez-Vaz B."/>
            <person name="Tiffin P."/>
            <person name="Young N.D."/>
            <person name="Sadowsky M.J."/>
        </authorList>
    </citation>
    <scope>NUCLEOTIDE SEQUENCE</scope>
    <source>
        <strain evidence="3">M1</strain>
    </source>
</reference>
<name>A0A6G1WFX6_9HYPH</name>
<evidence type="ECO:0000313" key="3">
    <source>
        <dbReference type="EMBL" id="MQW68619.1"/>
    </source>
</evidence>
<dbReference type="RefSeq" id="WP_018010541.1">
    <property type="nucleotide sequence ID" value="NZ_CP140886.1"/>
</dbReference>
<sequence length="420" mass="47069">MTVHVIDCIEEFKQSHRNWNKIYRSDSEAHAFLSWPWLNEYLPRRERWLILAWKHSSAGKRYDAFLPLELATSQDENTGIFVDEILMIGNHGTGRTGFLCAPGLENEAADAFAGILAAENWTSIRFDHCGQASARLDRLLGAFSDGTFARVDTADEGERIDSCGRRLETVLLRTLTGRNLHDCLNHRSLGLVLERAVALHAFGDFDGAEAGYRQLIRTVPGHVEARFRLAHLLNDVGEYDEAEHFYRTLLPTVPNPDDVLHWIGDTQMAQGFYRKASKTFQELLVRHPQRGAVRYKLAVAHLASGRRDAAVAAFESFDDVLSDDTNHVLCRAKAQEILSRLKDVAGMGEQDGEEQHDQTGQPSLSWAPFGDEPSETAQSFAARLEKSGQPLLSPSLPPGTSARLHAGLQLFRFKGWKMKH</sequence>
<dbReference type="AlphaFoldDB" id="A0A6G1WFX6"/>
<keyword evidence="1" id="KW-0802">TPR repeat</keyword>
<evidence type="ECO:0000256" key="2">
    <source>
        <dbReference type="SAM" id="MobiDB-lite"/>
    </source>
</evidence>
<dbReference type="Pfam" id="PF13432">
    <property type="entry name" value="TPR_16"/>
    <property type="match status" value="1"/>
</dbReference>
<proteinExistence type="predicted"/>
<protein>
    <submittedName>
        <fullName evidence="3">Tetratricopeptide repeat protein</fullName>
    </submittedName>
</protein>
<dbReference type="PROSITE" id="PS50005">
    <property type="entry name" value="TPR"/>
    <property type="match status" value="1"/>
</dbReference>
<gene>
    <name evidence="3" type="ORF">GHJ91_05355</name>
</gene>
<accession>A0A6G1WFX6</accession>
<dbReference type="Gene3D" id="1.25.40.10">
    <property type="entry name" value="Tetratricopeptide repeat domain"/>
    <property type="match status" value="1"/>
</dbReference>